<evidence type="ECO:0000256" key="4">
    <source>
        <dbReference type="ARBA" id="ARBA00022989"/>
    </source>
</evidence>
<reference evidence="8 9" key="1">
    <citation type="submission" date="2017-06" db="EMBL/GenBank/DDBJ databases">
        <title>Global population genomics of the pathogenic fungus Cryptococcus neoformans var. grubii.</title>
        <authorList>
            <person name="Cuomo C."/>
            <person name="Litvintseva A."/>
            <person name="Chen Y."/>
            <person name="Young S."/>
            <person name="Zeng Q."/>
            <person name="Chapman S."/>
            <person name="Gujja S."/>
            <person name="Saif S."/>
            <person name="Birren B."/>
        </authorList>
    </citation>
    <scope>NUCLEOTIDE SEQUENCE [LARGE SCALE GENOMIC DNA]</scope>
    <source>
        <strain evidence="8 9">Tu259-1</strain>
    </source>
</reference>
<feature type="region of interest" description="Disordered" evidence="6">
    <location>
        <begin position="179"/>
        <end position="206"/>
    </location>
</feature>
<feature type="compositionally biased region" description="Polar residues" evidence="6">
    <location>
        <begin position="324"/>
        <end position="335"/>
    </location>
</feature>
<dbReference type="Pfam" id="PF04148">
    <property type="entry name" value="Erv26"/>
    <property type="match status" value="1"/>
</dbReference>
<dbReference type="GO" id="GO:0030134">
    <property type="term" value="C:COPII-coated ER to Golgi transport vesicle"/>
    <property type="evidence" value="ECO:0007669"/>
    <property type="project" value="TreeGrafter"/>
</dbReference>
<dbReference type="AlphaFoldDB" id="A0A854QNW4"/>
<keyword evidence="4 7" id="KW-1133">Transmembrane helix</keyword>
<organism evidence="8 9">
    <name type="scientific">Cryptococcus neoformans Tu259-1</name>
    <dbReference type="NCBI Taxonomy" id="1230072"/>
    <lineage>
        <taxon>Eukaryota</taxon>
        <taxon>Fungi</taxon>
        <taxon>Dikarya</taxon>
        <taxon>Basidiomycota</taxon>
        <taxon>Agaricomycotina</taxon>
        <taxon>Tremellomycetes</taxon>
        <taxon>Tremellales</taxon>
        <taxon>Cryptococcaceae</taxon>
        <taxon>Cryptococcus</taxon>
        <taxon>Cryptococcus neoformans species complex</taxon>
    </lineage>
</organism>
<name>A0A854QNW4_CRYNE</name>
<comment type="similarity">
    <text evidence="2">Belongs to the SVP26 family.</text>
</comment>
<evidence type="ECO:0000256" key="5">
    <source>
        <dbReference type="ARBA" id="ARBA00023136"/>
    </source>
</evidence>
<sequence>MGLLHLLAFAGGIAAFLFVTLSLASGLLWLAELIEEHSKYAKTIGMQAIYVIIGLHIVLYFTDGLPIIPVIFSITCHLVYLSNFSSSWPFISLTSPRFILSCILVVGDHFVWFFHFAAVAQEAKNYRVPKYRYGQHVKAAGSNPTFGDVAAFFAICVWFVPLYLFLSLSANDNALPSFDSSAPPSPSSSQVNLASPRLHPRADRKHSTSLIKSALVPLLSLLPSIRSRSRVRNPEGLIAPRSPSKSSPLPSPALQTPNYYPWGTEEKPMSSPGFISPHGSMTPLGGRKTPPPPRRTQSELQITTRGNLHSGPRSEEGMRKVSVGRSTGLASSTNLAPVIGSETELSKRKAD</sequence>
<proteinExistence type="inferred from homology"/>
<evidence type="ECO:0000256" key="7">
    <source>
        <dbReference type="SAM" id="Phobius"/>
    </source>
</evidence>
<dbReference type="EMBL" id="AMKT01000010">
    <property type="protein sequence ID" value="OXG28831.1"/>
    <property type="molecule type" value="Genomic_DNA"/>
</dbReference>
<evidence type="ECO:0000313" key="8">
    <source>
        <dbReference type="EMBL" id="OXG28831.1"/>
    </source>
</evidence>
<evidence type="ECO:0000256" key="1">
    <source>
        <dbReference type="ARBA" id="ARBA00004141"/>
    </source>
</evidence>
<protein>
    <submittedName>
        <fullName evidence="8">Endoplasmic reticulum protein</fullName>
    </submittedName>
</protein>
<keyword evidence="5 7" id="KW-0472">Membrane</keyword>
<feature type="transmembrane region" description="Helical" evidence="7">
    <location>
        <begin position="6"/>
        <end position="31"/>
    </location>
</feature>
<gene>
    <name evidence="8" type="ORF">C361_00482</name>
</gene>
<keyword evidence="3 7" id="KW-0812">Transmembrane</keyword>
<evidence type="ECO:0000256" key="2">
    <source>
        <dbReference type="ARBA" id="ARBA00008096"/>
    </source>
</evidence>
<dbReference type="InterPro" id="IPR007277">
    <property type="entry name" value="Svp26/Tex261"/>
</dbReference>
<feature type="transmembrane region" description="Helical" evidence="7">
    <location>
        <begin position="43"/>
        <end position="61"/>
    </location>
</feature>
<comment type="caution">
    <text evidence="8">The sequence shown here is derived from an EMBL/GenBank/DDBJ whole genome shotgun (WGS) entry which is preliminary data.</text>
</comment>
<evidence type="ECO:0000256" key="3">
    <source>
        <dbReference type="ARBA" id="ARBA00022692"/>
    </source>
</evidence>
<dbReference type="OrthoDB" id="28257at2759"/>
<dbReference type="GO" id="GO:0000139">
    <property type="term" value="C:Golgi membrane"/>
    <property type="evidence" value="ECO:0007669"/>
    <property type="project" value="TreeGrafter"/>
</dbReference>
<dbReference type="PANTHER" id="PTHR13144">
    <property type="entry name" value="TEX261 PROTEIN"/>
    <property type="match status" value="1"/>
</dbReference>
<dbReference type="GO" id="GO:0006888">
    <property type="term" value="P:endoplasmic reticulum to Golgi vesicle-mediated transport"/>
    <property type="evidence" value="ECO:0007669"/>
    <property type="project" value="InterPro"/>
</dbReference>
<accession>A0A854QNW4</accession>
<feature type="transmembrane region" description="Helical" evidence="7">
    <location>
        <begin position="149"/>
        <end position="168"/>
    </location>
</feature>
<dbReference type="GO" id="GO:0005789">
    <property type="term" value="C:endoplasmic reticulum membrane"/>
    <property type="evidence" value="ECO:0007669"/>
    <property type="project" value="TreeGrafter"/>
</dbReference>
<feature type="transmembrane region" description="Helical" evidence="7">
    <location>
        <begin position="98"/>
        <end position="120"/>
    </location>
</feature>
<dbReference type="GO" id="GO:0097020">
    <property type="term" value="F:COPII receptor activity"/>
    <property type="evidence" value="ECO:0007669"/>
    <property type="project" value="InterPro"/>
</dbReference>
<dbReference type="Proteomes" id="UP000199727">
    <property type="component" value="Unassembled WGS sequence"/>
</dbReference>
<evidence type="ECO:0000313" key="9">
    <source>
        <dbReference type="Proteomes" id="UP000199727"/>
    </source>
</evidence>
<comment type="subcellular location">
    <subcellularLocation>
        <location evidence="1">Membrane</location>
        <topology evidence="1">Multi-pass membrane protein</topology>
    </subcellularLocation>
</comment>
<feature type="compositionally biased region" description="Polar residues" evidence="6">
    <location>
        <begin position="298"/>
        <end position="307"/>
    </location>
</feature>
<evidence type="ECO:0000256" key="6">
    <source>
        <dbReference type="SAM" id="MobiDB-lite"/>
    </source>
</evidence>
<feature type="region of interest" description="Disordered" evidence="6">
    <location>
        <begin position="233"/>
        <end position="351"/>
    </location>
</feature>
<dbReference type="PANTHER" id="PTHR13144:SF0">
    <property type="entry name" value="PROTEIN TEX261"/>
    <property type="match status" value="1"/>
</dbReference>